<dbReference type="AlphaFoldDB" id="A0A853I6R7"/>
<evidence type="ECO:0000313" key="2">
    <source>
        <dbReference type="EMBL" id="NYZ69013.1"/>
    </source>
</evidence>
<protein>
    <recommendedName>
        <fullName evidence="4">TRL-like protein family</fullName>
    </recommendedName>
</protein>
<comment type="caution">
    <text evidence="2">The sequence shown here is derived from an EMBL/GenBank/DDBJ whole genome shotgun (WGS) entry which is preliminary data.</text>
</comment>
<proteinExistence type="predicted"/>
<gene>
    <name evidence="2" type="ORF">H0A36_23615</name>
</gene>
<dbReference type="Proteomes" id="UP000569732">
    <property type="component" value="Unassembled WGS sequence"/>
</dbReference>
<feature type="signal peptide" evidence="1">
    <location>
        <begin position="1"/>
        <end position="22"/>
    </location>
</feature>
<dbReference type="RefSeq" id="WP_180571013.1">
    <property type="nucleotide sequence ID" value="NZ_JACCKB010000057.1"/>
</dbReference>
<keyword evidence="1" id="KW-0732">Signal</keyword>
<feature type="chain" id="PRO_5032936402" description="TRL-like protein family" evidence="1">
    <location>
        <begin position="23"/>
        <end position="103"/>
    </location>
</feature>
<dbReference type="Pfam" id="PF13146">
    <property type="entry name" value="TRL"/>
    <property type="match status" value="1"/>
</dbReference>
<evidence type="ECO:0000313" key="3">
    <source>
        <dbReference type="Proteomes" id="UP000569732"/>
    </source>
</evidence>
<dbReference type="EMBL" id="JACCKB010000057">
    <property type="protein sequence ID" value="NYZ69013.1"/>
    <property type="molecule type" value="Genomic_DNA"/>
</dbReference>
<name>A0A853I6R7_9GAMM</name>
<accession>A0A853I6R7</accession>
<sequence>MKKLIMTATIASVAMLTGCATGMSPVSVGLITDVKGPITATGLTGSKKGEACATTIIGLINEGDASIETAKTNGGISRIATADYHTKGFFPFYGSSCVIVTGQ</sequence>
<dbReference type="InterPro" id="IPR025113">
    <property type="entry name" value="TRL-like"/>
</dbReference>
<keyword evidence="3" id="KW-1185">Reference proteome</keyword>
<reference evidence="2 3" key="1">
    <citation type="submission" date="2020-07" db="EMBL/GenBank/DDBJ databases">
        <title>Endozoicomonas sp. nov., isolated from sediment.</title>
        <authorList>
            <person name="Gu T."/>
        </authorList>
    </citation>
    <scope>NUCLEOTIDE SEQUENCE [LARGE SCALE GENOMIC DNA]</scope>
    <source>
        <strain evidence="2 3">SM1973</strain>
    </source>
</reference>
<evidence type="ECO:0000256" key="1">
    <source>
        <dbReference type="SAM" id="SignalP"/>
    </source>
</evidence>
<evidence type="ECO:0008006" key="4">
    <source>
        <dbReference type="Google" id="ProtNLM"/>
    </source>
</evidence>
<dbReference type="PROSITE" id="PS51257">
    <property type="entry name" value="PROKAR_LIPOPROTEIN"/>
    <property type="match status" value="1"/>
</dbReference>
<organism evidence="2 3">
    <name type="scientific">Spartinivicinus marinus</name>
    <dbReference type="NCBI Taxonomy" id="2994442"/>
    <lineage>
        <taxon>Bacteria</taxon>
        <taxon>Pseudomonadati</taxon>
        <taxon>Pseudomonadota</taxon>
        <taxon>Gammaproteobacteria</taxon>
        <taxon>Oceanospirillales</taxon>
        <taxon>Zooshikellaceae</taxon>
        <taxon>Spartinivicinus</taxon>
    </lineage>
</organism>